<keyword evidence="5 18" id="KW-0812">Transmembrane</keyword>
<protein>
    <recommendedName>
        <fullName evidence="20">Protein kinase domain-containing protein</fullName>
    </recommendedName>
</protein>
<keyword evidence="4" id="KW-0808">Transferase</keyword>
<dbReference type="FunFam" id="3.30.200.20:FF:000180">
    <property type="entry name" value="serine/threonine-protein kinase STY46-like"/>
    <property type="match status" value="1"/>
</dbReference>
<keyword evidence="10 16" id="KW-0067">ATP-binding</keyword>
<dbReference type="CDD" id="cd12087">
    <property type="entry name" value="TM_EGFR-like"/>
    <property type="match status" value="1"/>
</dbReference>
<dbReference type="Pfam" id="PF13855">
    <property type="entry name" value="LRR_8"/>
    <property type="match status" value="3"/>
</dbReference>
<dbReference type="PROSITE" id="PS00107">
    <property type="entry name" value="PROTEIN_KINASE_ATP"/>
    <property type="match status" value="1"/>
</dbReference>
<dbReference type="Proteomes" id="UP000241769">
    <property type="component" value="Unassembled WGS sequence"/>
</dbReference>
<dbReference type="InterPro" id="IPR001245">
    <property type="entry name" value="Ser-Thr/Tyr_kinase_cat_dom"/>
</dbReference>
<dbReference type="GO" id="GO:0004672">
    <property type="term" value="F:protein kinase activity"/>
    <property type="evidence" value="ECO:0007669"/>
    <property type="project" value="InterPro"/>
</dbReference>
<name>A0A2P6NT56_9EUKA</name>
<keyword evidence="2" id="KW-1003">Cell membrane</keyword>
<dbReference type="InParanoid" id="A0A2P6NT56"/>
<keyword evidence="6 19" id="KW-0732">Signal</keyword>
<dbReference type="PROSITE" id="PS50011">
    <property type="entry name" value="PROTEIN_KINASE_DOM"/>
    <property type="match status" value="1"/>
</dbReference>
<dbReference type="PROSITE" id="PS51450">
    <property type="entry name" value="LRR"/>
    <property type="match status" value="2"/>
</dbReference>
<evidence type="ECO:0000256" key="7">
    <source>
        <dbReference type="ARBA" id="ARBA00022737"/>
    </source>
</evidence>
<dbReference type="GO" id="GO:0005886">
    <property type="term" value="C:plasma membrane"/>
    <property type="evidence" value="ECO:0007669"/>
    <property type="project" value="UniProtKB-SubCell"/>
</dbReference>
<evidence type="ECO:0000256" key="5">
    <source>
        <dbReference type="ARBA" id="ARBA00022692"/>
    </source>
</evidence>
<feature type="compositionally biased region" description="Polar residues" evidence="17">
    <location>
        <begin position="1315"/>
        <end position="1325"/>
    </location>
</feature>
<feature type="chain" id="PRO_5015122737" description="Protein kinase domain-containing protein" evidence="19">
    <location>
        <begin position="18"/>
        <end position="1373"/>
    </location>
</feature>
<dbReference type="PANTHER" id="PTHR48052:SF8">
    <property type="entry name" value="LRR RECEPTOR-LIKE SERINE_THREONINE-PROTEIN KINASE FLS2"/>
    <property type="match status" value="1"/>
</dbReference>
<evidence type="ECO:0000256" key="12">
    <source>
        <dbReference type="ARBA" id="ARBA00023136"/>
    </source>
</evidence>
<dbReference type="Gene3D" id="3.30.200.20">
    <property type="entry name" value="Phosphorylase Kinase, domain 1"/>
    <property type="match status" value="1"/>
</dbReference>
<dbReference type="Gene3D" id="1.10.510.10">
    <property type="entry name" value="Transferase(Phosphotransferase) domain 1"/>
    <property type="match status" value="1"/>
</dbReference>
<evidence type="ECO:0000256" key="1">
    <source>
        <dbReference type="ARBA" id="ARBA00004236"/>
    </source>
</evidence>
<evidence type="ECO:0000256" key="13">
    <source>
        <dbReference type="ARBA" id="ARBA00023170"/>
    </source>
</evidence>
<keyword evidence="14" id="KW-0325">Glycoprotein</keyword>
<evidence type="ECO:0000256" key="18">
    <source>
        <dbReference type="SAM" id="Phobius"/>
    </source>
</evidence>
<comment type="subcellular location">
    <subcellularLocation>
        <location evidence="1">Cell membrane</location>
    </subcellularLocation>
    <subcellularLocation>
        <location evidence="15">Endomembrane system</location>
        <topology evidence="15">Single-pass membrane protein</topology>
    </subcellularLocation>
</comment>
<dbReference type="Pfam" id="PF07714">
    <property type="entry name" value="PK_Tyr_Ser-Thr"/>
    <property type="match status" value="1"/>
</dbReference>
<dbReference type="Pfam" id="PF00560">
    <property type="entry name" value="LRR_1"/>
    <property type="match status" value="3"/>
</dbReference>
<evidence type="ECO:0000256" key="9">
    <source>
        <dbReference type="ARBA" id="ARBA00022777"/>
    </source>
</evidence>
<keyword evidence="7" id="KW-0677">Repeat</keyword>
<feature type="domain" description="Protein kinase" evidence="20">
    <location>
        <begin position="1067"/>
        <end position="1302"/>
    </location>
</feature>
<keyword evidence="13" id="KW-0675">Receptor</keyword>
<feature type="binding site" evidence="16">
    <location>
        <position position="1094"/>
    </location>
    <ligand>
        <name>ATP</name>
        <dbReference type="ChEBI" id="CHEBI:30616"/>
    </ligand>
</feature>
<feature type="region of interest" description="Disordered" evidence="17">
    <location>
        <begin position="1315"/>
        <end position="1373"/>
    </location>
</feature>
<keyword evidence="22" id="KW-1185">Reference proteome</keyword>
<evidence type="ECO:0000256" key="15">
    <source>
        <dbReference type="ARBA" id="ARBA00037847"/>
    </source>
</evidence>
<dbReference type="InterPro" id="IPR017441">
    <property type="entry name" value="Protein_kinase_ATP_BS"/>
</dbReference>
<dbReference type="InterPro" id="IPR003591">
    <property type="entry name" value="Leu-rich_rpt_typical-subtyp"/>
</dbReference>
<dbReference type="OrthoDB" id="1840988at2759"/>
<evidence type="ECO:0000256" key="4">
    <source>
        <dbReference type="ARBA" id="ARBA00022679"/>
    </source>
</evidence>
<feature type="signal peptide" evidence="19">
    <location>
        <begin position="1"/>
        <end position="17"/>
    </location>
</feature>
<dbReference type="SUPFAM" id="SSF52047">
    <property type="entry name" value="RNI-like"/>
    <property type="match status" value="1"/>
</dbReference>
<evidence type="ECO:0000256" key="17">
    <source>
        <dbReference type="SAM" id="MobiDB-lite"/>
    </source>
</evidence>
<evidence type="ECO:0000256" key="16">
    <source>
        <dbReference type="PROSITE-ProRule" id="PRU10141"/>
    </source>
</evidence>
<comment type="caution">
    <text evidence="21">The sequence shown here is derived from an EMBL/GenBank/DDBJ whole genome shotgun (WGS) entry which is preliminary data.</text>
</comment>
<evidence type="ECO:0000256" key="11">
    <source>
        <dbReference type="ARBA" id="ARBA00022989"/>
    </source>
</evidence>
<evidence type="ECO:0000313" key="22">
    <source>
        <dbReference type="Proteomes" id="UP000241769"/>
    </source>
</evidence>
<dbReference type="FunFam" id="3.80.10.10:FF:000095">
    <property type="entry name" value="LRR receptor-like serine/threonine-protein kinase GSO1"/>
    <property type="match status" value="2"/>
</dbReference>
<evidence type="ECO:0000256" key="8">
    <source>
        <dbReference type="ARBA" id="ARBA00022741"/>
    </source>
</evidence>
<dbReference type="SMART" id="SM00369">
    <property type="entry name" value="LRR_TYP"/>
    <property type="match status" value="7"/>
</dbReference>
<keyword evidence="12 18" id="KW-0472">Membrane</keyword>
<dbReference type="GO" id="GO:0012505">
    <property type="term" value="C:endomembrane system"/>
    <property type="evidence" value="ECO:0007669"/>
    <property type="project" value="UniProtKB-SubCell"/>
</dbReference>
<dbReference type="Gene3D" id="3.80.10.10">
    <property type="entry name" value="Ribonuclease Inhibitor"/>
    <property type="match status" value="7"/>
</dbReference>
<evidence type="ECO:0000256" key="2">
    <source>
        <dbReference type="ARBA" id="ARBA00022475"/>
    </source>
</evidence>
<dbReference type="InterPro" id="IPR032675">
    <property type="entry name" value="LRR_dom_sf"/>
</dbReference>
<evidence type="ECO:0000256" key="19">
    <source>
        <dbReference type="SAM" id="SignalP"/>
    </source>
</evidence>
<evidence type="ECO:0000256" key="6">
    <source>
        <dbReference type="ARBA" id="ARBA00022729"/>
    </source>
</evidence>
<organism evidence="21 22">
    <name type="scientific">Planoprotostelium fungivorum</name>
    <dbReference type="NCBI Taxonomy" id="1890364"/>
    <lineage>
        <taxon>Eukaryota</taxon>
        <taxon>Amoebozoa</taxon>
        <taxon>Evosea</taxon>
        <taxon>Variosea</taxon>
        <taxon>Cavosteliida</taxon>
        <taxon>Cavosteliaceae</taxon>
        <taxon>Planoprotostelium</taxon>
    </lineage>
</organism>
<evidence type="ECO:0000313" key="21">
    <source>
        <dbReference type="EMBL" id="PRP87134.1"/>
    </source>
</evidence>
<evidence type="ECO:0000256" key="3">
    <source>
        <dbReference type="ARBA" id="ARBA00022614"/>
    </source>
</evidence>
<dbReference type="SUPFAM" id="SSF56112">
    <property type="entry name" value="Protein kinase-like (PK-like)"/>
    <property type="match status" value="1"/>
</dbReference>
<feature type="compositionally biased region" description="Low complexity" evidence="17">
    <location>
        <begin position="1334"/>
        <end position="1351"/>
    </location>
</feature>
<evidence type="ECO:0000256" key="10">
    <source>
        <dbReference type="ARBA" id="ARBA00022840"/>
    </source>
</evidence>
<dbReference type="InterPro" id="IPR011009">
    <property type="entry name" value="Kinase-like_dom_sf"/>
</dbReference>
<keyword evidence="9" id="KW-0418">Kinase</keyword>
<proteinExistence type="predicted"/>
<keyword evidence="8 16" id="KW-0547">Nucleotide-binding</keyword>
<dbReference type="EMBL" id="MDYQ01000022">
    <property type="protein sequence ID" value="PRP87134.1"/>
    <property type="molecule type" value="Genomic_DNA"/>
</dbReference>
<dbReference type="CDD" id="cd13999">
    <property type="entry name" value="STKc_MAP3K-like"/>
    <property type="match status" value="1"/>
</dbReference>
<gene>
    <name evidence="21" type="ORF">PROFUN_01396</name>
</gene>
<feature type="transmembrane region" description="Helical" evidence="18">
    <location>
        <begin position="1008"/>
        <end position="1033"/>
    </location>
</feature>
<sequence>MIPARFLFLLLIIHTWADVVPSSTLSTLQIFFEAAGGHSWTTSTGWNTTDICSFYGITCGRNSDGHSIVTRVALPNNNVTVASTLSLSALTFLQEIDLSFNPLGCTFTDVLIGLPPHIGSVKMVTCGLIGSVDVNSNLPNLTTLDLSDNHATQLLSDLSSATQLVYLNLSSNYATGSLSFLYNNELLQTLDLNRNRLTGTLQPLQNLTKLVYIDLDNNLLSGSIPDFFGQFSNLRYLDMGLNQLSGTLPSGLVVLPHLFYLYLPFNLFDGELPKIWTSPLVVLSMGACQLIGEVPTSIYNISTMQVMIFGANRLVGTLPSDLSRFPMLNQYHMTANHFRGELPTVYPPNVASLNFDYNEFTGSIPSSICSLKNLQEFIVTSNQISGTIPDCIGQMTSLVSLKMGGNSISGTLPTGMSQLRLQIANLYDNLIEGDIGPLMNITSLLRLDLTSNRLSGVVPYRISQLTNLNWLALGSNNFSGNIPVDRLSKMNLQVMLFIHGKSSHQIQRLDLSYNNLQGGVPCFGSSLQYLDVSHNELTSIDNTCFNSNFNLRYIDLSWNQISSTIPAGPASANVEIFKVNNNKLYGWMVSGREFRDYLVRITYFDVSCNQLEGNILFGLNQCPQLQYLNMSHNLFVGNMPPLFPPMLTTLDVSDNHLTGNLPDANSLNLQLMVVKNNKFNGTIPNNLGQLRFLQTLDLSQNLLTGQIPDSLSNASLLTYLDLSSNQLTSQVPPSFTFLRSLTLLNLSLNHLSGSMPLLHSDPSTIDLSGNSFTGGLDFMASVTSLQTLNLAGNMFTGAATVISKQFKLVHLNLGDNALTGDLPNLSGSSLLQTVDISNNGFSGMIQIDSKLTYADGLVLNNDTVCNLHGNPLICPLPWPVFQNCMASCEVFNYTSTTLQVTLQTTSAFDVTIYNARLAALSNSTLSRFTTTVRQISQKRTSSIVAETSISPPTLFSFNEGSAVRVAQFIVQIFQNDPSALSSSGITIVSSVSPTPSTPSSDNLSKSTIIGIVVGCTAAVMIILIVGLIVLFVYRRKLSLRSHDFSDIDLSSINLGAAKKSVINHEELTDLHMIGSGAFGVVYKASWRDITVAVKQIKSEHINEEQLKSFLKEVAILQSLRAHPNVVMFMGVTFPPQPLSLITEFCEGGCLYTFMRETHVSWDQRLSFMQGIDLAMRNILLTKNMEPKVADFGMSREQENESAGVTNSNVGPLKWMAPEAIQHQMYSTKSDVFSFAVTMWEILTVEEPWSQKSGLEAAICVATREERMPIPSSCEPAISALITQCWSHDPEKRPDFKEITQYLGCRQINEATFQHVKGSNSDNSRSSVRKSRAIESTTPTTSSLSESGSNPTIPNTFHHKSVYSGLSPRSSVQV</sequence>
<dbReference type="SUPFAM" id="SSF52058">
    <property type="entry name" value="L domain-like"/>
    <property type="match status" value="2"/>
</dbReference>
<reference evidence="21 22" key="1">
    <citation type="journal article" date="2018" name="Genome Biol. Evol.">
        <title>Multiple Roots of Fruiting Body Formation in Amoebozoa.</title>
        <authorList>
            <person name="Hillmann F."/>
            <person name="Forbes G."/>
            <person name="Novohradska S."/>
            <person name="Ferling I."/>
            <person name="Riege K."/>
            <person name="Groth M."/>
            <person name="Westermann M."/>
            <person name="Marz M."/>
            <person name="Spaller T."/>
            <person name="Winckler T."/>
            <person name="Schaap P."/>
            <person name="Glockner G."/>
        </authorList>
    </citation>
    <scope>NUCLEOTIDE SEQUENCE [LARGE SCALE GENOMIC DNA]</scope>
    <source>
        <strain evidence="21 22">Jena</strain>
    </source>
</reference>
<dbReference type="GO" id="GO:0005524">
    <property type="term" value="F:ATP binding"/>
    <property type="evidence" value="ECO:0007669"/>
    <property type="project" value="UniProtKB-UniRule"/>
</dbReference>
<keyword evidence="3" id="KW-0433">Leucine-rich repeat</keyword>
<dbReference type="InterPro" id="IPR000719">
    <property type="entry name" value="Prot_kinase_dom"/>
</dbReference>
<accession>A0A2P6NT56</accession>
<dbReference type="InterPro" id="IPR001611">
    <property type="entry name" value="Leu-rich_rpt"/>
</dbReference>
<dbReference type="PANTHER" id="PTHR48052">
    <property type="entry name" value="UNNAMED PRODUCT"/>
    <property type="match status" value="1"/>
</dbReference>
<dbReference type="PRINTS" id="PR00109">
    <property type="entry name" value="TYRKINASE"/>
</dbReference>
<keyword evidence="11 18" id="KW-1133">Transmembrane helix</keyword>
<evidence type="ECO:0000259" key="20">
    <source>
        <dbReference type="PROSITE" id="PS50011"/>
    </source>
</evidence>
<evidence type="ECO:0000256" key="14">
    <source>
        <dbReference type="ARBA" id="ARBA00023180"/>
    </source>
</evidence>